<reference evidence="2 3" key="1">
    <citation type="submission" date="2019-09" db="EMBL/GenBank/DDBJ databases">
        <authorList>
            <person name="Depoorter E."/>
        </authorList>
    </citation>
    <scope>NUCLEOTIDE SEQUENCE [LARGE SCALE GENOMIC DNA]</scope>
    <source>
        <strain evidence="2">LMG 24064</strain>
    </source>
</reference>
<organism evidence="2 3">
    <name type="scientific">Burkholderia latens</name>
    <dbReference type="NCBI Taxonomy" id="488446"/>
    <lineage>
        <taxon>Bacteria</taxon>
        <taxon>Pseudomonadati</taxon>
        <taxon>Pseudomonadota</taxon>
        <taxon>Betaproteobacteria</taxon>
        <taxon>Burkholderiales</taxon>
        <taxon>Burkholderiaceae</taxon>
        <taxon>Burkholderia</taxon>
        <taxon>Burkholderia cepacia complex</taxon>
    </lineage>
</organism>
<evidence type="ECO:0000313" key="2">
    <source>
        <dbReference type="EMBL" id="VWC27397.1"/>
    </source>
</evidence>
<dbReference type="EMBL" id="CABVPL010000079">
    <property type="protein sequence ID" value="VWC27397.1"/>
    <property type="molecule type" value="Genomic_DNA"/>
</dbReference>
<evidence type="ECO:0000313" key="3">
    <source>
        <dbReference type="Proteomes" id="UP000494222"/>
    </source>
</evidence>
<proteinExistence type="predicted"/>
<name>A0A6P2R5I1_9BURK</name>
<feature type="region of interest" description="Disordered" evidence="1">
    <location>
        <begin position="1"/>
        <end position="47"/>
    </location>
</feature>
<accession>A0A6P2R5I1</accession>
<evidence type="ECO:0000256" key="1">
    <source>
        <dbReference type="SAM" id="MobiDB-lite"/>
    </source>
</evidence>
<dbReference type="Proteomes" id="UP000494222">
    <property type="component" value="Unassembled WGS sequence"/>
</dbReference>
<protein>
    <submittedName>
        <fullName evidence="2">Uncharacterized protein</fullName>
    </submittedName>
</protein>
<feature type="compositionally biased region" description="Polar residues" evidence="1">
    <location>
        <begin position="26"/>
        <end position="47"/>
    </location>
</feature>
<sequence length="47" mass="4999">MCARCNRPPLMRAPRPGRDAPPRAAQSSRATTDTSIVNTSVDMNGNG</sequence>
<gene>
    <name evidence="2" type="ORF">BLA24064_06148</name>
</gene>
<dbReference type="AlphaFoldDB" id="A0A6P2R5I1"/>